<dbReference type="AlphaFoldDB" id="S6DRL3"/>
<reference evidence="1" key="1">
    <citation type="journal article" date="2012" name="Mol. Microbiol.">
        <title>Selective and hyperactive uptake of foreign DNA by adaptive immune systems of an archaeon via two distinct mechanisms.</title>
        <authorList>
            <person name="Erdmann S."/>
            <person name="Garrett R.A."/>
        </authorList>
    </citation>
    <scope>NUCLEOTIDE SEQUENCE [LARGE SCALE GENOMIC DNA]</scope>
    <source>
        <strain evidence="1">P2</strain>
        <plasmid evidence="1">pMGB1</plasmid>
    </source>
</reference>
<sequence>MILAVGRGPLADLIRREKLGLVAFPEFFDNKKLLLQGRVREYVRALFKNYKHIRYALYPDYYYKELDLPRSITYVYPVHKLSEADFVKELQRRYTIIPGYASDPRFRDYNITDFMETFKGPKWYLGISTWRELREAILFNFDYGDITGFLLGKFSQIKDRKYVRARVTELLKYVNSPYKQTTLYDFVKLGGNHAFL</sequence>
<protein>
    <submittedName>
        <fullName evidence="1">Conserved conjugative plasmid protein</fullName>
    </submittedName>
</protein>
<reference evidence="1" key="2">
    <citation type="submission" date="2013-05" db="EMBL/GenBank/DDBJ databases">
        <authorList>
            <person name="Garrett R."/>
        </authorList>
    </citation>
    <scope>NUCLEOTIDE SEQUENCE</scope>
    <source>
        <strain evidence="1">P2</strain>
        <plasmid evidence="1">pMGB1</plasmid>
    </source>
</reference>
<organism evidence="1">
    <name type="scientific">Saccharolobus solfataricus (strain ATCC 35092 / DSM 1617 / JCM 11322 / P2)</name>
    <name type="common">Sulfolobus solfataricus</name>
    <dbReference type="NCBI Taxonomy" id="273057"/>
    <lineage>
        <taxon>Archaea</taxon>
        <taxon>Thermoproteota</taxon>
        <taxon>Thermoprotei</taxon>
        <taxon>Sulfolobales</taxon>
        <taxon>Sulfolobaceae</taxon>
        <taxon>Saccharolobus</taxon>
    </lineage>
</organism>
<dbReference type="RefSeq" id="WP_020936637.1">
    <property type="nucleotide sequence ID" value="NC_021914.1"/>
</dbReference>
<name>S6DRL3_SACS2</name>
<evidence type="ECO:0000313" key="1">
    <source>
        <dbReference type="EMBL" id="CDF66439.1"/>
    </source>
</evidence>
<dbReference type="EMBL" id="HG008922">
    <property type="protein sequence ID" value="CDF66439.1"/>
    <property type="molecule type" value="Genomic_DNA"/>
</dbReference>
<keyword evidence="1" id="KW-0614">Plasmid</keyword>
<proteinExistence type="predicted"/>
<geneLocation type="plasmid" evidence="1">
    <name>pMGB1</name>
</geneLocation>
<accession>S6DRL3</accession>